<protein>
    <submittedName>
        <fullName evidence="1">Uncharacterized protein</fullName>
    </submittedName>
</protein>
<dbReference type="Proteomes" id="UP001194468">
    <property type="component" value="Unassembled WGS sequence"/>
</dbReference>
<gene>
    <name evidence="1" type="ORF">L210DRAFT_3512123</name>
</gene>
<keyword evidence="2" id="KW-1185">Reference proteome</keyword>
<sequence length="396" mass="46103">NNYRITAFTNGNADINGLYLQLDHIQDPNLRPLDELFIDHFMQGIFKHMRGSAEPEWTYEDYDDVFGSGSFDMSNPKVWGTREGKERFELALADRLFDHGFKVVPHHYLRCFPLDGFVCRFLSTSSTGPFPFQSTTYLEQALVRTEKLAYLWTIGPMRDMSYIEFQVKQWQVGPIKLLSGRWLVVCESAVRFVLHDVGSNVEPRWQVIWEHEEPVESWDTCSVMPEQGQYLVYVLLSYEDPGIPFWRLSELRMSDKSDQLYDLTVLDNPRHELDLEVELQSGSSQFLYIPGENLVFNTRTRTFYDLSDFRFTVKLGRDTETDRVWSNTLRTTIKLVVLTKTHIIVLSRHLSPQRLFSLIQEFVVPPDGSSIKNSRGVLRRSHESAPGHIFDWTVLL</sequence>
<dbReference type="AlphaFoldDB" id="A0AAD4BBM2"/>
<organism evidence="1 2">
    <name type="scientific">Boletus edulis BED1</name>
    <dbReference type="NCBI Taxonomy" id="1328754"/>
    <lineage>
        <taxon>Eukaryota</taxon>
        <taxon>Fungi</taxon>
        <taxon>Dikarya</taxon>
        <taxon>Basidiomycota</taxon>
        <taxon>Agaricomycotina</taxon>
        <taxon>Agaricomycetes</taxon>
        <taxon>Agaricomycetidae</taxon>
        <taxon>Boletales</taxon>
        <taxon>Boletineae</taxon>
        <taxon>Boletaceae</taxon>
        <taxon>Boletoideae</taxon>
        <taxon>Boletus</taxon>
    </lineage>
</organism>
<reference evidence="1" key="1">
    <citation type="submission" date="2019-10" db="EMBL/GenBank/DDBJ databases">
        <authorList>
            <consortium name="DOE Joint Genome Institute"/>
            <person name="Kuo A."/>
            <person name="Miyauchi S."/>
            <person name="Kiss E."/>
            <person name="Drula E."/>
            <person name="Kohler A."/>
            <person name="Sanchez-Garcia M."/>
            <person name="Andreopoulos B."/>
            <person name="Barry K.W."/>
            <person name="Bonito G."/>
            <person name="Buee M."/>
            <person name="Carver A."/>
            <person name="Chen C."/>
            <person name="Cichocki N."/>
            <person name="Clum A."/>
            <person name="Culley D."/>
            <person name="Crous P.W."/>
            <person name="Fauchery L."/>
            <person name="Girlanda M."/>
            <person name="Hayes R."/>
            <person name="Keri Z."/>
            <person name="LaButti K."/>
            <person name="Lipzen A."/>
            <person name="Lombard V."/>
            <person name="Magnuson J."/>
            <person name="Maillard F."/>
            <person name="Morin E."/>
            <person name="Murat C."/>
            <person name="Nolan M."/>
            <person name="Ohm R."/>
            <person name="Pangilinan J."/>
            <person name="Pereira M."/>
            <person name="Perotto S."/>
            <person name="Peter M."/>
            <person name="Riley R."/>
            <person name="Sitrit Y."/>
            <person name="Stielow B."/>
            <person name="Szollosi G."/>
            <person name="Zifcakova L."/>
            <person name="Stursova M."/>
            <person name="Spatafora J.W."/>
            <person name="Tedersoo L."/>
            <person name="Vaario L.-M."/>
            <person name="Yamada A."/>
            <person name="Yan M."/>
            <person name="Wang P."/>
            <person name="Xu J."/>
            <person name="Bruns T."/>
            <person name="Baldrian P."/>
            <person name="Vilgalys R."/>
            <person name="Henrissat B."/>
            <person name="Grigoriev I.V."/>
            <person name="Hibbett D."/>
            <person name="Nagy L.G."/>
            <person name="Martin F.M."/>
        </authorList>
    </citation>
    <scope>NUCLEOTIDE SEQUENCE</scope>
    <source>
        <strain evidence="1">BED1</strain>
    </source>
</reference>
<proteinExistence type="predicted"/>
<comment type="caution">
    <text evidence="1">The sequence shown here is derived from an EMBL/GenBank/DDBJ whole genome shotgun (WGS) entry which is preliminary data.</text>
</comment>
<evidence type="ECO:0000313" key="1">
    <source>
        <dbReference type="EMBL" id="KAF8415822.1"/>
    </source>
</evidence>
<dbReference type="EMBL" id="WHUW01000291">
    <property type="protein sequence ID" value="KAF8415822.1"/>
    <property type="molecule type" value="Genomic_DNA"/>
</dbReference>
<name>A0AAD4BBM2_BOLED</name>
<accession>A0AAD4BBM2</accession>
<feature type="non-terminal residue" evidence="1">
    <location>
        <position position="396"/>
    </location>
</feature>
<evidence type="ECO:0000313" key="2">
    <source>
        <dbReference type="Proteomes" id="UP001194468"/>
    </source>
</evidence>
<reference evidence="1" key="2">
    <citation type="journal article" date="2020" name="Nat. Commun.">
        <title>Large-scale genome sequencing of mycorrhizal fungi provides insights into the early evolution of symbiotic traits.</title>
        <authorList>
            <person name="Miyauchi S."/>
            <person name="Kiss E."/>
            <person name="Kuo A."/>
            <person name="Drula E."/>
            <person name="Kohler A."/>
            <person name="Sanchez-Garcia M."/>
            <person name="Morin E."/>
            <person name="Andreopoulos B."/>
            <person name="Barry K.W."/>
            <person name="Bonito G."/>
            <person name="Buee M."/>
            <person name="Carver A."/>
            <person name="Chen C."/>
            <person name="Cichocki N."/>
            <person name="Clum A."/>
            <person name="Culley D."/>
            <person name="Crous P.W."/>
            <person name="Fauchery L."/>
            <person name="Girlanda M."/>
            <person name="Hayes R.D."/>
            <person name="Keri Z."/>
            <person name="LaButti K."/>
            <person name="Lipzen A."/>
            <person name="Lombard V."/>
            <person name="Magnuson J."/>
            <person name="Maillard F."/>
            <person name="Murat C."/>
            <person name="Nolan M."/>
            <person name="Ohm R.A."/>
            <person name="Pangilinan J."/>
            <person name="Pereira M.F."/>
            <person name="Perotto S."/>
            <person name="Peter M."/>
            <person name="Pfister S."/>
            <person name="Riley R."/>
            <person name="Sitrit Y."/>
            <person name="Stielow J.B."/>
            <person name="Szollosi G."/>
            <person name="Zifcakova L."/>
            <person name="Stursova M."/>
            <person name="Spatafora J.W."/>
            <person name="Tedersoo L."/>
            <person name="Vaario L.M."/>
            <person name="Yamada A."/>
            <person name="Yan M."/>
            <person name="Wang P."/>
            <person name="Xu J."/>
            <person name="Bruns T."/>
            <person name="Baldrian P."/>
            <person name="Vilgalys R."/>
            <person name="Dunand C."/>
            <person name="Henrissat B."/>
            <person name="Grigoriev I.V."/>
            <person name="Hibbett D."/>
            <person name="Nagy L.G."/>
            <person name="Martin F.M."/>
        </authorList>
    </citation>
    <scope>NUCLEOTIDE SEQUENCE</scope>
    <source>
        <strain evidence="1">BED1</strain>
    </source>
</reference>